<reference evidence="1" key="1">
    <citation type="journal article" date="2020" name="Nature">
        <title>Giant virus diversity and host interactions through global metagenomics.</title>
        <authorList>
            <person name="Schulz F."/>
            <person name="Roux S."/>
            <person name="Paez-Espino D."/>
            <person name="Jungbluth S."/>
            <person name="Walsh D.A."/>
            <person name="Denef V.J."/>
            <person name="McMahon K.D."/>
            <person name="Konstantinidis K.T."/>
            <person name="Eloe-Fadrosh E.A."/>
            <person name="Kyrpides N.C."/>
            <person name="Woyke T."/>
        </authorList>
    </citation>
    <scope>NUCLEOTIDE SEQUENCE</scope>
    <source>
        <strain evidence="1">GVMAG-M-3300023184-105</strain>
    </source>
</reference>
<dbReference type="AlphaFoldDB" id="A0A6C0HJ13"/>
<protein>
    <recommendedName>
        <fullName evidence="2">Glycosyltransferase</fullName>
    </recommendedName>
</protein>
<evidence type="ECO:0000313" key="1">
    <source>
        <dbReference type="EMBL" id="QHT80145.1"/>
    </source>
</evidence>
<dbReference type="SUPFAM" id="SSF53756">
    <property type="entry name" value="UDP-Glycosyltransferase/glycogen phosphorylase"/>
    <property type="match status" value="1"/>
</dbReference>
<evidence type="ECO:0008006" key="2">
    <source>
        <dbReference type="Google" id="ProtNLM"/>
    </source>
</evidence>
<name>A0A6C0HJ13_9ZZZZ</name>
<dbReference type="EMBL" id="MN739963">
    <property type="protein sequence ID" value="QHT80145.1"/>
    <property type="molecule type" value="Genomic_DNA"/>
</dbReference>
<sequence length="285" mass="33943">MKKILLLYRDFHHKNRAALYAYKNIQITPFYNQEELALFNLSEYDAVYSPAHPIDVSKYPNTRFIFGPHFSVFPENNLQWIKGPNSVYIQPSRWAADVWITNPLCRELDIRPVPFGVDTNRFNELRPLNERTKVFVYYKTRAPGDLQFIKDKLQEMGITYELFSYDYRYSEEEYHHCLQNAKYGIWVGRHESQGFALEEALSCNVPLLVWDVLSMNQEMGPNYADIPATAIPYWDSRCGEIFYKREHFDYAYRLFMCKLRHFKPREYVLSNLTMEKCEKIFLGLL</sequence>
<proteinExistence type="predicted"/>
<organism evidence="1">
    <name type="scientific">viral metagenome</name>
    <dbReference type="NCBI Taxonomy" id="1070528"/>
    <lineage>
        <taxon>unclassified sequences</taxon>
        <taxon>metagenomes</taxon>
        <taxon>organismal metagenomes</taxon>
    </lineage>
</organism>
<accession>A0A6C0HJ13</accession>